<evidence type="ECO:0000313" key="7">
    <source>
        <dbReference type="RefSeq" id="XP_015885360.3"/>
    </source>
</evidence>
<dbReference type="KEGG" id="zju:107420810"/>
<evidence type="ECO:0000259" key="5">
    <source>
        <dbReference type="Pfam" id="PF04755"/>
    </source>
</evidence>
<dbReference type="InterPro" id="IPR039633">
    <property type="entry name" value="PAP"/>
</dbReference>
<gene>
    <name evidence="7" type="primary">LOC107420810</name>
</gene>
<comment type="subcellular location">
    <subcellularLocation>
        <location evidence="1">Plastid</location>
    </subcellularLocation>
</comment>
<dbReference type="GO" id="GO:0009536">
    <property type="term" value="C:plastid"/>
    <property type="evidence" value="ECO:0007669"/>
    <property type="project" value="UniProtKB-SubCell"/>
</dbReference>
<dbReference type="InterPro" id="IPR006843">
    <property type="entry name" value="PAP/fibrillin_dom"/>
</dbReference>
<proteinExistence type="inferred from homology"/>
<dbReference type="RefSeq" id="XP_015885360.3">
    <property type="nucleotide sequence ID" value="XM_016029874.4"/>
</dbReference>
<name>A0A6P3ZYL7_ZIZJJ</name>
<dbReference type="InParanoid" id="A0A6P3ZYL7"/>
<reference evidence="7" key="1">
    <citation type="submission" date="2025-08" db="UniProtKB">
        <authorList>
            <consortium name="RefSeq"/>
        </authorList>
    </citation>
    <scope>IDENTIFICATION</scope>
    <source>
        <tissue evidence="7">Seedling</tissue>
    </source>
</reference>
<accession>A0A6P3ZYL7</accession>
<dbReference type="GeneID" id="107420810"/>
<feature type="domain" description="Plastid lipid-associated protein/fibrillin conserved" evidence="5">
    <location>
        <begin position="74"/>
        <end position="239"/>
    </location>
</feature>
<evidence type="ECO:0000313" key="6">
    <source>
        <dbReference type="Proteomes" id="UP001652623"/>
    </source>
</evidence>
<evidence type="ECO:0000256" key="2">
    <source>
        <dbReference type="ARBA" id="ARBA00005845"/>
    </source>
</evidence>
<evidence type="ECO:0000256" key="1">
    <source>
        <dbReference type="ARBA" id="ARBA00004474"/>
    </source>
</evidence>
<keyword evidence="4" id="KW-0809">Transit peptide</keyword>
<dbReference type="FunCoup" id="A0A6P3ZYL7">
    <property type="interactions" value="1374"/>
</dbReference>
<sequence length="246" mass="27095">MAATSPLALLPSGFRGGPEASKPKLLNSRPKPTNFILAVSPLSQCRRQLKTFRVLASVSVSNPEVRTGPDDLVASILSKVTQTDRGVLLKKEEHEEVANTAKELQNYCVNEPVKCPLIFGEWDVLYCSIPTSPGGGYRSSLGRLVFKTKEMIQVIEAPDAVKNKVAFSVLGFLDGEVILKGKLNVLDTEWVQVIFEPPELKVGPFEFRYGGESEVKLQITYIDEKIRLGKGSKGSIFVFQRRNASV</sequence>
<evidence type="ECO:0000256" key="4">
    <source>
        <dbReference type="ARBA" id="ARBA00022946"/>
    </source>
</evidence>
<keyword evidence="3" id="KW-0934">Plastid</keyword>
<protein>
    <submittedName>
        <fullName evidence="7">Probable plastid-lipid-associated protein 8, chloroplastic</fullName>
    </submittedName>
</protein>
<dbReference type="Proteomes" id="UP001652623">
    <property type="component" value="Chromosome 5"/>
</dbReference>
<dbReference type="AlphaFoldDB" id="A0A6P3ZYL7"/>
<dbReference type="Pfam" id="PF04755">
    <property type="entry name" value="PAP_fibrillin"/>
    <property type="match status" value="1"/>
</dbReference>
<dbReference type="PANTHER" id="PTHR31906">
    <property type="entry name" value="PLASTID-LIPID-ASSOCIATED PROTEIN 4, CHLOROPLASTIC-RELATED"/>
    <property type="match status" value="1"/>
</dbReference>
<organism evidence="6 7">
    <name type="scientific">Ziziphus jujuba</name>
    <name type="common">Chinese jujube</name>
    <name type="synonym">Ziziphus sativa</name>
    <dbReference type="NCBI Taxonomy" id="326968"/>
    <lineage>
        <taxon>Eukaryota</taxon>
        <taxon>Viridiplantae</taxon>
        <taxon>Streptophyta</taxon>
        <taxon>Embryophyta</taxon>
        <taxon>Tracheophyta</taxon>
        <taxon>Spermatophyta</taxon>
        <taxon>Magnoliopsida</taxon>
        <taxon>eudicotyledons</taxon>
        <taxon>Gunneridae</taxon>
        <taxon>Pentapetalae</taxon>
        <taxon>rosids</taxon>
        <taxon>fabids</taxon>
        <taxon>Rosales</taxon>
        <taxon>Rhamnaceae</taxon>
        <taxon>Paliureae</taxon>
        <taxon>Ziziphus</taxon>
    </lineage>
</organism>
<evidence type="ECO:0000256" key="3">
    <source>
        <dbReference type="ARBA" id="ARBA00022640"/>
    </source>
</evidence>
<comment type="similarity">
    <text evidence="2">Belongs to the PAP/fibrillin family.</text>
</comment>
<keyword evidence="6" id="KW-1185">Reference proteome</keyword>